<gene>
    <name evidence="10" type="ORF">UJA718_LOCUS3462</name>
</gene>
<dbReference type="PROSITE" id="PS51522">
    <property type="entry name" value="ZF_NANOS"/>
    <property type="match status" value="1"/>
</dbReference>
<evidence type="ECO:0000256" key="4">
    <source>
        <dbReference type="ARBA" id="ARBA00022771"/>
    </source>
</evidence>
<dbReference type="InterPro" id="IPR008705">
    <property type="entry name" value="Nanos/Xcar2"/>
</dbReference>
<dbReference type="InterPro" id="IPR024161">
    <property type="entry name" value="Znf_nanos-typ"/>
</dbReference>
<accession>A0A819Y0T0</accession>
<name>A0A819Y0T0_9BILA</name>
<evidence type="ECO:0000256" key="1">
    <source>
        <dbReference type="ARBA" id="ARBA00004496"/>
    </source>
</evidence>
<evidence type="ECO:0000256" key="3">
    <source>
        <dbReference type="ARBA" id="ARBA00022723"/>
    </source>
</evidence>
<dbReference type="PANTHER" id="PTHR12887">
    <property type="entry name" value="NANOS PROTEIN"/>
    <property type="match status" value="1"/>
</dbReference>
<evidence type="ECO:0000313" key="10">
    <source>
        <dbReference type="EMBL" id="CAF4150873.1"/>
    </source>
</evidence>
<comment type="subcellular location">
    <subcellularLocation>
        <location evidence="1">Cytoplasm</location>
    </subcellularLocation>
</comment>
<keyword evidence="4 8" id="KW-0863">Zinc-finger</keyword>
<reference evidence="10" key="1">
    <citation type="submission" date="2021-02" db="EMBL/GenBank/DDBJ databases">
        <authorList>
            <person name="Nowell W R."/>
        </authorList>
    </citation>
    <scope>NUCLEOTIDE SEQUENCE</scope>
</reference>
<comment type="similarity">
    <text evidence="8">Belongs to the nanos family.</text>
</comment>
<organism evidence="10 11">
    <name type="scientific">Rotaria socialis</name>
    <dbReference type="NCBI Taxonomy" id="392032"/>
    <lineage>
        <taxon>Eukaryota</taxon>
        <taxon>Metazoa</taxon>
        <taxon>Spiralia</taxon>
        <taxon>Gnathifera</taxon>
        <taxon>Rotifera</taxon>
        <taxon>Eurotatoria</taxon>
        <taxon>Bdelloidea</taxon>
        <taxon>Philodinida</taxon>
        <taxon>Philodinidae</taxon>
        <taxon>Rotaria</taxon>
    </lineage>
</organism>
<dbReference type="AlphaFoldDB" id="A0A819Y0T0"/>
<evidence type="ECO:0000256" key="7">
    <source>
        <dbReference type="ARBA" id="ARBA00022884"/>
    </source>
</evidence>
<dbReference type="Gene3D" id="4.10.60.30">
    <property type="entry name" value="Nanos, RNA-binding domain"/>
    <property type="match status" value="1"/>
</dbReference>
<evidence type="ECO:0000256" key="2">
    <source>
        <dbReference type="ARBA" id="ARBA00022490"/>
    </source>
</evidence>
<feature type="domain" description="Nanos-type" evidence="9">
    <location>
        <begin position="222"/>
        <end position="276"/>
    </location>
</feature>
<dbReference type="GO" id="GO:0008270">
    <property type="term" value="F:zinc ion binding"/>
    <property type="evidence" value="ECO:0007669"/>
    <property type="project" value="UniProtKB-KW"/>
</dbReference>
<protein>
    <recommendedName>
        <fullName evidence="9">Nanos-type domain-containing protein</fullName>
    </recommendedName>
</protein>
<keyword evidence="5" id="KW-0862">Zinc</keyword>
<comment type="caution">
    <text evidence="10">The sequence shown here is derived from an EMBL/GenBank/DDBJ whole genome shotgun (WGS) entry which is preliminary data.</text>
</comment>
<dbReference type="InterPro" id="IPR038129">
    <property type="entry name" value="Nanos_sf"/>
</dbReference>
<evidence type="ECO:0000256" key="5">
    <source>
        <dbReference type="ARBA" id="ARBA00022833"/>
    </source>
</evidence>
<keyword evidence="7 8" id="KW-0694">RNA-binding</keyword>
<dbReference type="GO" id="GO:0003723">
    <property type="term" value="F:RNA binding"/>
    <property type="evidence" value="ECO:0007669"/>
    <property type="project" value="UniProtKB-UniRule"/>
</dbReference>
<keyword evidence="2" id="KW-0963">Cytoplasm</keyword>
<proteinExistence type="inferred from homology"/>
<keyword evidence="3" id="KW-0479">Metal-binding</keyword>
<dbReference type="Pfam" id="PF05741">
    <property type="entry name" value="zf-nanos"/>
    <property type="match status" value="1"/>
</dbReference>
<evidence type="ECO:0000313" key="11">
    <source>
        <dbReference type="Proteomes" id="UP000663873"/>
    </source>
</evidence>
<sequence>MPSGFKNCAPLANQEAILAKANGFRATGVLTFYIDSGIYAALRTYGEENLLGIIPKHFNAAAHSPWIISTPCSFSGNVDLNYRNFQQEQQINLPHMSNDCPIRSFNNLDLSNPFNMIATTSPILSVWSLDSLHYDHNQLNEQQQKQELRTNYFEPLPFTDNHNPPKQDSYPQLSQKHTIIKQSIILCDCSKNKKQRYCHNLSHYKSCDNLFSSTSDRIKRQICSFCKSNDESANVYTSHVLRNTDNEIESPILMAYVCPKCGATGKSAHTIKYCTALSEIERIALPIVKLFKEGRSSSGNMNLFKK</sequence>
<evidence type="ECO:0000259" key="9">
    <source>
        <dbReference type="PROSITE" id="PS51522"/>
    </source>
</evidence>
<dbReference type="Proteomes" id="UP000663873">
    <property type="component" value="Unassembled WGS sequence"/>
</dbReference>
<keyword evidence="11" id="KW-1185">Reference proteome</keyword>
<dbReference type="EMBL" id="CAJOBP010000257">
    <property type="protein sequence ID" value="CAF4150873.1"/>
    <property type="molecule type" value="Genomic_DNA"/>
</dbReference>
<dbReference type="GO" id="GO:0005737">
    <property type="term" value="C:cytoplasm"/>
    <property type="evidence" value="ECO:0007669"/>
    <property type="project" value="UniProtKB-SubCell"/>
</dbReference>
<dbReference type="GO" id="GO:0006417">
    <property type="term" value="P:regulation of translation"/>
    <property type="evidence" value="ECO:0007669"/>
    <property type="project" value="UniProtKB-UniRule"/>
</dbReference>
<keyword evidence="6 8" id="KW-0810">Translation regulation</keyword>
<evidence type="ECO:0000256" key="6">
    <source>
        <dbReference type="ARBA" id="ARBA00022845"/>
    </source>
</evidence>
<evidence type="ECO:0000256" key="8">
    <source>
        <dbReference type="PROSITE-ProRule" id="PRU00855"/>
    </source>
</evidence>